<dbReference type="EMBL" id="DRIE01000089">
    <property type="protein sequence ID" value="HEC57242.1"/>
    <property type="molecule type" value="Genomic_DNA"/>
</dbReference>
<evidence type="ECO:0000256" key="4">
    <source>
        <dbReference type="HAMAP-Rule" id="MF_00374"/>
    </source>
</evidence>
<dbReference type="HAMAP" id="MF_00374">
    <property type="entry name" value="Ribosomal_uL29"/>
    <property type="match status" value="1"/>
</dbReference>
<evidence type="ECO:0000313" key="7">
    <source>
        <dbReference type="EMBL" id="HEC57242.1"/>
    </source>
</evidence>
<dbReference type="GO" id="GO:0006412">
    <property type="term" value="P:translation"/>
    <property type="evidence" value="ECO:0007669"/>
    <property type="project" value="UniProtKB-UniRule"/>
</dbReference>
<evidence type="ECO:0000256" key="5">
    <source>
        <dbReference type="SAM" id="MobiDB-lite"/>
    </source>
</evidence>
<dbReference type="Pfam" id="PF00831">
    <property type="entry name" value="Ribosomal_L29"/>
    <property type="match status" value="1"/>
</dbReference>
<organism evidence="6">
    <name type="scientific">Candidatus Syntropharchaeum butanivorans</name>
    <dbReference type="NCBI Taxonomy" id="1839936"/>
    <lineage>
        <taxon>Archaea</taxon>
        <taxon>Methanobacteriati</taxon>
        <taxon>Methanobacteriota</taxon>
        <taxon>Stenosarchaea group</taxon>
        <taxon>Methanomicrobia</taxon>
        <taxon>Methanosarcinales</taxon>
        <taxon>ANME-2 cluster</taxon>
        <taxon>Candidatus Syntropharchaeum</taxon>
    </lineage>
</organism>
<evidence type="ECO:0000256" key="1">
    <source>
        <dbReference type="ARBA" id="ARBA00009254"/>
    </source>
</evidence>
<sequence>MSTLRYRDLIKMRDEELIEELQRLEGELLQERGVSASGGAPTNPGRISQIKKDIARIKTVQRERSRRDRGE</sequence>
<dbReference type="AlphaFoldDB" id="A0A7C1B4T9"/>
<keyword evidence="2 4" id="KW-0689">Ribosomal protein</keyword>
<gene>
    <name evidence="6" type="primary">rpmC</name>
    <name evidence="4" type="synonym">rpl29</name>
    <name evidence="6" type="ORF">ENG09_01500</name>
    <name evidence="7" type="ORF">ENI32_05100</name>
</gene>
<evidence type="ECO:0000313" key="6">
    <source>
        <dbReference type="EMBL" id="HDM35918.1"/>
    </source>
</evidence>
<dbReference type="Gene3D" id="1.10.287.310">
    <property type="match status" value="1"/>
</dbReference>
<evidence type="ECO:0000256" key="2">
    <source>
        <dbReference type="ARBA" id="ARBA00022980"/>
    </source>
</evidence>
<dbReference type="EMBL" id="DQZR01000059">
    <property type="protein sequence ID" value="HDM35918.1"/>
    <property type="molecule type" value="Genomic_DNA"/>
</dbReference>
<accession>A0A7C1B4T9</accession>
<reference evidence="6" key="1">
    <citation type="journal article" date="2020" name="mSystems">
        <title>Genome- and Community-Level Interaction Insights into Carbon Utilization and Element Cycling Functions of Hydrothermarchaeota in Hydrothermal Sediment.</title>
        <authorList>
            <person name="Zhou Z."/>
            <person name="Liu Y."/>
            <person name="Xu W."/>
            <person name="Pan J."/>
            <person name="Luo Z.H."/>
            <person name="Li M."/>
        </authorList>
    </citation>
    <scope>NUCLEOTIDE SEQUENCE [LARGE SCALE GENOMIC DNA]</scope>
    <source>
        <strain evidence="6">HyVt-185</strain>
        <strain evidence="7">HyVt-386</strain>
    </source>
</reference>
<dbReference type="GO" id="GO:0003735">
    <property type="term" value="F:structural constituent of ribosome"/>
    <property type="evidence" value="ECO:0007669"/>
    <property type="project" value="InterPro"/>
</dbReference>
<dbReference type="Proteomes" id="UP000885863">
    <property type="component" value="Unassembled WGS sequence"/>
</dbReference>
<name>A0A7C1B4T9_9EURY</name>
<comment type="similarity">
    <text evidence="1 4">Belongs to the universal ribosomal protein uL29 family.</text>
</comment>
<dbReference type="PROSITE" id="PS00579">
    <property type="entry name" value="RIBOSOMAL_L29"/>
    <property type="match status" value="1"/>
</dbReference>
<dbReference type="CDD" id="cd00427">
    <property type="entry name" value="Ribosomal_L29_HIP"/>
    <property type="match status" value="1"/>
</dbReference>
<keyword evidence="3 4" id="KW-0687">Ribonucleoprotein</keyword>
<comment type="caution">
    <text evidence="6">The sequence shown here is derived from an EMBL/GenBank/DDBJ whole genome shotgun (WGS) entry which is preliminary data.</text>
</comment>
<dbReference type="Proteomes" id="UP000885936">
    <property type="component" value="Unassembled WGS sequence"/>
</dbReference>
<protein>
    <recommendedName>
        <fullName evidence="4">Large ribosomal subunit protein uL29</fullName>
    </recommendedName>
</protein>
<dbReference type="InterPro" id="IPR001854">
    <property type="entry name" value="Ribosomal_uL29"/>
</dbReference>
<dbReference type="GO" id="GO:1990904">
    <property type="term" value="C:ribonucleoprotein complex"/>
    <property type="evidence" value="ECO:0007669"/>
    <property type="project" value="UniProtKB-KW"/>
</dbReference>
<dbReference type="InterPro" id="IPR018254">
    <property type="entry name" value="Ribosomal_uL29_CS"/>
</dbReference>
<feature type="region of interest" description="Disordered" evidence="5">
    <location>
        <begin position="32"/>
        <end position="71"/>
    </location>
</feature>
<dbReference type="InterPro" id="IPR036049">
    <property type="entry name" value="Ribosomal_uL29_sf"/>
</dbReference>
<evidence type="ECO:0000256" key="3">
    <source>
        <dbReference type="ARBA" id="ARBA00023274"/>
    </source>
</evidence>
<dbReference type="SUPFAM" id="SSF46561">
    <property type="entry name" value="Ribosomal protein L29 (L29p)"/>
    <property type="match status" value="1"/>
</dbReference>
<feature type="compositionally biased region" description="Basic and acidic residues" evidence="5">
    <location>
        <begin position="50"/>
        <end position="71"/>
    </location>
</feature>
<proteinExistence type="inferred from homology"/>
<dbReference type="GO" id="GO:0005840">
    <property type="term" value="C:ribosome"/>
    <property type="evidence" value="ECO:0007669"/>
    <property type="project" value="UniProtKB-KW"/>
</dbReference>
<dbReference type="NCBIfam" id="TIGR00012">
    <property type="entry name" value="L29"/>
    <property type="match status" value="1"/>
</dbReference>